<dbReference type="AlphaFoldDB" id="A0A1F6W448"/>
<protein>
    <submittedName>
        <fullName evidence="1">Uncharacterized protein</fullName>
    </submittedName>
</protein>
<sequence length="70" mass="8028">MHKGGNENASKAEDSYKQIAVANAKEDIRKRKTSEEDHLVDNIQMGQARSSCKQGRSALFRRFSRERYVV</sequence>
<evidence type="ECO:0000313" key="2">
    <source>
        <dbReference type="Proteomes" id="UP000178374"/>
    </source>
</evidence>
<organism evidence="1 2">
    <name type="scientific">Candidatus Nomurabacteria bacterium RIFCSPHIGHO2_02_FULL_37_13</name>
    <dbReference type="NCBI Taxonomy" id="1801750"/>
    <lineage>
        <taxon>Bacteria</taxon>
        <taxon>Candidatus Nomuraibacteriota</taxon>
    </lineage>
</organism>
<dbReference type="Proteomes" id="UP000178374">
    <property type="component" value="Unassembled WGS sequence"/>
</dbReference>
<comment type="caution">
    <text evidence="1">The sequence shown here is derived from an EMBL/GenBank/DDBJ whole genome shotgun (WGS) entry which is preliminary data.</text>
</comment>
<name>A0A1F6W448_9BACT</name>
<proteinExistence type="predicted"/>
<gene>
    <name evidence="1" type="ORF">A3B85_00360</name>
</gene>
<reference evidence="1 2" key="1">
    <citation type="journal article" date="2016" name="Nat. Commun.">
        <title>Thousands of microbial genomes shed light on interconnected biogeochemical processes in an aquifer system.</title>
        <authorList>
            <person name="Anantharaman K."/>
            <person name="Brown C.T."/>
            <person name="Hug L.A."/>
            <person name="Sharon I."/>
            <person name="Castelle C.J."/>
            <person name="Probst A.J."/>
            <person name="Thomas B.C."/>
            <person name="Singh A."/>
            <person name="Wilkins M.J."/>
            <person name="Karaoz U."/>
            <person name="Brodie E.L."/>
            <person name="Williams K.H."/>
            <person name="Hubbard S.S."/>
            <person name="Banfield J.F."/>
        </authorList>
    </citation>
    <scope>NUCLEOTIDE SEQUENCE [LARGE SCALE GENOMIC DNA]</scope>
</reference>
<dbReference type="EMBL" id="MFUA01000021">
    <property type="protein sequence ID" value="OGI76707.1"/>
    <property type="molecule type" value="Genomic_DNA"/>
</dbReference>
<evidence type="ECO:0000313" key="1">
    <source>
        <dbReference type="EMBL" id="OGI76707.1"/>
    </source>
</evidence>
<accession>A0A1F6W448</accession>